<gene>
    <name evidence="1" type="ORF">ARMSODRAFT_1040313</name>
</gene>
<evidence type="ECO:0008006" key="3">
    <source>
        <dbReference type="Google" id="ProtNLM"/>
    </source>
</evidence>
<dbReference type="Proteomes" id="UP000218334">
    <property type="component" value="Unassembled WGS sequence"/>
</dbReference>
<sequence length="311" mass="35826">MKKIRHKWREERKVADIVYQREIWSSHSCRCACHSPFPIGYGHESSVTSKGHIKGTCEGIRAWTVKKISTSMKVVEEPNKKLQISSLLRKMRPLRIMTVFKGLRQETRIQISKLDSERWQTQSTRLEGPKDHVRKVTERIATRASSSSLTLWDDSIKIDANTFITHTGRVDFGRIASIGFDAVVKSMGTIEGVTIDSVWEQLSLRTFDWNPQLCLFQALLGTLRSVIINRLLEVVMQIYDSLIEESKIADPRSDDHKPLVFTHQDLHARNSIVRKDGKLWVIDWADAEFYLEWFQGDNMKQLSRQQGNSGS</sequence>
<proteinExistence type="predicted"/>
<dbReference type="Gene3D" id="1.10.510.10">
    <property type="entry name" value="Transferase(Phosphotransferase) domain 1"/>
    <property type="match status" value="1"/>
</dbReference>
<accession>A0A2H3BCJ8</accession>
<name>A0A2H3BCJ8_9AGAR</name>
<reference evidence="2" key="1">
    <citation type="journal article" date="2017" name="Nat. Ecol. Evol.">
        <title>Genome expansion and lineage-specific genetic innovations in the forest pathogenic fungi Armillaria.</title>
        <authorList>
            <person name="Sipos G."/>
            <person name="Prasanna A.N."/>
            <person name="Walter M.C."/>
            <person name="O'Connor E."/>
            <person name="Balint B."/>
            <person name="Krizsan K."/>
            <person name="Kiss B."/>
            <person name="Hess J."/>
            <person name="Varga T."/>
            <person name="Slot J."/>
            <person name="Riley R."/>
            <person name="Boka B."/>
            <person name="Rigling D."/>
            <person name="Barry K."/>
            <person name="Lee J."/>
            <person name="Mihaltcheva S."/>
            <person name="LaButti K."/>
            <person name="Lipzen A."/>
            <person name="Waldron R."/>
            <person name="Moloney N.M."/>
            <person name="Sperisen C."/>
            <person name="Kredics L."/>
            <person name="Vagvoelgyi C."/>
            <person name="Patrignani A."/>
            <person name="Fitzpatrick D."/>
            <person name="Nagy I."/>
            <person name="Doyle S."/>
            <person name="Anderson J.B."/>
            <person name="Grigoriev I.V."/>
            <person name="Gueldener U."/>
            <person name="Muensterkoetter M."/>
            <person name="Nagy L.G."/>
        </authorList>
    </citation>
    <scope>NUCLEOTIDE SEQUENCE [LARGE SCALE GENOMIC DNA]</scope>
    <source>
        <strain evidence="2">28-4</strain>
    </source>
</reference>
<dbReference type="SUPFAM" id="SSF56112">
    <property type="entry name" value="Protein kinase-like (PK-like)"/>
    <property type="match status" value="1"/>
</dbReference>
<dbReference type="InterPro" id="IPR011009">
    <property type="entry name" value="Kinase-like_dom_sf"/>
</dbReference>
<dbReference type="AlphaFoldDB" id="A0A2H3BCJ8"/>
<protein>
    <recommendedName>
        <fullName evidence="3">Aminoglycoside phosphotransferase domain-containing protein</fullName>
    </recommendedName>
</protein>
<organism evidence="1 2">
    <name type="scientific">Armillaria solidipes</name>
    <dbReference type="NCBI Taxonomy" id="1076256"/>
    <lineage>
        <taxon>Eukaryota</taxon>
        <taxon>Fungi</taxon>
        <taxon>Dikarya</taxon>
        <taxon>Basidiomycota</taxon>
        <taxon>Agaricomycotina</taxon>
        <taxon>Agaricomycetes</taxon>
        <taxon>Agaricomycetidae</taxon>
        <taxon>Agaricales</taxon>
        <taxon>Marasmiineae</taxon>
        <taxon>Physalacriaceae</taxon>
        <taxon>Armillaria</taxon>
    </lineage>
</organism>
<keyword evidence="2" id="KW-1185">Reference proteome</keyword>
<evidence type="ECO:0000313" key="2">
    <source>
        <dbReference type="Proteomes" id="UP000218334"/>
    </source>
</evidence>
<evidence type="ECO:0000313" key="1">
    <source>
        <dbReference type="EMBL" id="PBK68599.1"/>
    </source>
</evidence>
<dbReference type="EMBL" id="KZ293432">
    <property type="protein sequence ID" value="PBK68599.1"/>
    <property type="molecule type" value="Genomic_DNA"/>
</dbReference>